<comment type="caution">
    <text evidence="1">The sequence shown here is derived from an EMBL/GenBank/DDBJ whole genome shotgun (WGS) entry which is preliminary data.</text>
</comment>
<protein>
    <submittedName>
        <fullName evidence="1">Uncharacterized protein</fullName>
    </submittedName>
</protein>
<evidence type="ECO:0000313" key="1">
    <source>
        <dbReference type="EMBL" id="MBD2704444.1"/>
    </source>
</evidence>
<evidence type="ECO:0000313" key="2">
    <source>
        <dbReference type="Proteomes" id="UP000598820"/>
    </source>
</evidence>
<sequence length="144" mass="16822">MRKNEKTKSQYISADFEADYSFDLDVSIWGEGYQNNKASILFEALEMLREERLKVVLFEHDATGKDVSSAASFKEDYDTAKEMQRQIFESVCKIGFHNYLKAQAHKGQYFQDLLIKNLNGTEDKEAYERQEAEYRSCFVNHATF</sequence>
<dbReference type="EMBL" id="JACWZY010000031">
    <property type="protein sequence ID" value="MBD2704444.1"/>
    <property type="molecule type" value="Genomic_DNA"/>
</dbReference>
<dbReference type="AlphaFoldDB" id="A0A927APG5"/>
<dbReference type="Proteomes" id="UP000598820">
    <property type="component" value="Unassembled WGS sequence"/>
</dbReference>
<reference evidence="1" key="1">
    <citation type="submission" date="2020-09" db="EMBL/GenBank/DDBJ databases">
        <authorList>
            <person name="Kim M.K."/>
        </authorList>
    </citation>
    <scope>NUCLEOTIDE SEQUENCE</scope>
    <source>
        <strain evidence="1">BT702</strain>
    </source>
</reference>
<organism evidence="1 2">
    <name type="scientific">Spirosoma profusum</name>
    <dbReference type="NCBI Taxonomy" id="2771354"/>
    <lineage>
        <taxon>Bacteria</taxon>
        <taxon>Pseudomonadati</taxon>
        <taxon>Bacteroidota</taxon>
        <taxon>Cytophagia</taxon>
        <taxon>Cytophagales</taxon>
        <taxon>Cytophagaceae</taxon>
        <taxon>Spirosoma</taxon>
    </lineage>
</organism>
<dbReference type="RefSeq" id="WP_190891019.1">
    <property type="nucleotide sequence ID" value="NZ_JACWZY010000031.1"/>
</dbReference>
<accession>A0A927APG5</accession>
<proteinExistence type="predicted"/>
<name>A0A927APG5_9BACT</name>
<gene>
    <name evidence="1" type="ORF">IC229_27635</name>
</gene>
<keyword evidence="2" id="KW-1185">Reference proteome</keyword>